<keyword evidence="12" id="KW-1185">Reference proteome</keyword>
<keyword evidence="4" id="KW-0479">Metal-binding</keyword>
<evidence type="ECO:0000259" key="10">
    <source>
        <dbReference type="Pfam" id="PF05524"/>
    </source>
</evidence>
<evidence type="ECO:0000313" key="12">
    <source>
        <dbReference type="Proteomes" id="UP000757604"/>
    </source>
</evidence>
<evidence type="ECO:0000256" key="5">
    <source>
        <dbReference type="ARBA" id="ARBA00022777"/>
    </source>
</evidence>
<evidence type="ECO:0000259" key="8">
    <source>
        <dbReference type="Pfam" id="PF00391"/>
    </source>
</evidence>
<dbReference type="InterPro" id="IPR015813">
    <property type="entry name" value="Pyrv/PenolPyrv_kinase-like_dom"/>
</dbReference>
<evidence type="ECO:0000313" key="11">
    <source>
        <dbReference type="EMBL" id="MBW9063023.1"/>
    </source>
</evidence>
<keyword evidence="3" id="KW-0808">Transferase</keyword>
<feature type="domain" description="PEP-utilising enzyme C-terminal" evidence="9">
    <location>
        <begin position="250"/>
        <end position="524"/>
    </location>
</feature>
<proteinExistence type="inferred from homology"/>
<organism evidence="11 12">
    <name type="scientific">Rhizobium herbae</name>
    <dbReference type="NCBI Taxonomy" id="508661"/>
    <lineage>
        <taxon>Bacteria</taxon>
        <taxon>Pseudomonadati</taxon>
        <taxon>Pseudomonadota</taxon>
        <taxon>Alphaproteobacteria</taxon>
        <taxon>Hyphomicrobiales</taxon>
        <taxon>Rhizobiaceae</taxon>
        <taxon>Rhizobium/Agrobacterium group</taxon>
        <taxon>Rhizobium</taxon>
    </lineage>
</organism>
<keyword evidence="5" id="KW-0418">Kinase</keyword>
<dbReference type="InterPro" id="IPR000121">
    <property type="entry name" value="PEP_util_C"/>
</dbReference>
<keyword evidence="6" id="KW-0460">Magnesium</keyword>
<evidence type="ECO:0000256" key="2">
    <source>
        <dbReference type="ARBA" id="ARBA00007837"/>
    </source>
</evidence>
<dbReference type="InterPro" id="IPR036618">
    <property type="entry name" value="PtsI_HPr-bd_sf"/>
</dbReference>
<protein>
    <submittedName>
        <fullName evidence="11">Phosphoenolpyruvate--protein phosphotransferase</fullName>
    </submittedName>
</protein>
<dbReference type="InterPro" id="IPR050499">
    <property type="entry name" value="PEP-utilizing_PTS_enzyme"/>
</dbReference>
<dbReference type="SUPFAM" id="SSF51621">
    <property type="entry name" value="Phosphoenolpyruvate/pyruvate domain"/>
    <property type="match status" value="1"/>
</dbReference>
<evidence type="ECO:0000256" key="1">
    <source>
        <dbReference type="ARBA" id="ARBA00001946"/>
    </source>
</evidence>
<dbReference type="RefSeq" id="WP_220371021.1">
    <property type="nucleotide sequence ID" value="NZ_JAEUAO010000001.1"/>
</dbReference>
<reference evidence="11 12" key="1">
    <citation type="journal article" date="2021" name="MBio">
        <title>Poor Competitiveness of Bradyrhizobium in Pigeon Pea Root Colonization in Indian Soils.</title>
        <authorList>
            <person name="Chalasani D."/>
            <person name="Basu A."/>
            <person name="Pullabhotla S.V.S.R.N."/>
            <person name="Jorrin B."/>
            <person name="Neal A.L."/>
            <person name="Poole P.S."/>
            <person name="Podile A.R."/>
            <person name="Tkacz A."/>
        </authorList>
    </citation>
    <scope>NUCLEOTIDE SEQUENCE [LARGE SCALE GENOMIC DNA]</scope>
    <source>
        <strain evidence="11 12">HU44</strain>
    </source>
</reference>
<dbReference type="Gene3D" id="1.10.274.10">
    <property type="entry name" value="PtsI, HPr-binding domain"/>
    <property type="match status" value="1"/>
</dbReference>
<gene>
    <name evidence="11" type="ORF">JNB71_06800</name>
</gene>
<dbReference type="PANTHER" id="PTHR46244">
    <property type="entry name" value="PHOSPHOENOLPYRUVATE-PROTEIN PHOSPHOTRANSFERASE"/>
    <property type="match status" value="1"/>
</dbReference>
<dbReference type="EMBL" id="JAEUAO010000001">
    <property type="protein sequence ID" value="MBW9063023.1"/>
    <property type="molecule type" value="Genomic_DNA"/>
</dbReference>
<dbReference type="PRINTS" id="PR01736">
    <property type="entry name" value="PHPHTRNFRASE"/>
</dbReference>
<evidence type="ECO:0000256" key="4">
    <source>
        <dbReference type="ARBA" id="ARBA00022723"/>
    </source>
</evidence>
<feature type="domain" description="PEP-utilising enzyme mobile" evidence="8">
    <location>
        <begin position="145"/>
        <end position="216"/>
    </location>
</feature>
<dbReference type="InterPro" id="IPR040442">
    <property type="entry name" value="Pyrv_kinase-like_dom_sf"/>
</dbReference>
<dbReference type="Pfam" id="PF02896">
    <property type="entry name" value="PEP-utilizers_C"/>
    <property type="match status" value="1"/>
</dbReference>
<evidence type="ECO:0000259" key="9">
    <source>
        <dbReference type="Pfam" id="PF02896"/>
    </source>
</evidence>
<feature type="region of interest" description="Disordered" evidence="7">
    <location>
        <begin position="231"/>
        <end position="252"/>
    </location>
</feature>
<evidence type="ECO:0000256" key="3">
    <source>
        <dbReference type="ARBA" id="ARBA00022679"/>
    </source>
</evidence>
<dbReference type="InterPro" id="IPR008279">
    <property type="entry name" value="PEP-util_enz_mobile_dom"/>
</dbReference>
<sequence length="534" mass="56514">MADLLRLKATSASPGTASGPAYLAQQHRAPLAPRQGTASAKEALAAAIETAIGELERLAGSESAEGRDIIDFQVEVLRDPTIMETAGARIAAGMNAAFAWVGALDGYIHELEAAEEEHLRARAIDILDVKNRVLRALTGTRDEDFPAGSIFVGKDMEPSRFLAHDWSAGGGVALFNGSAVGHVALLARARSIPMVVGSGHFDIAEGCRVVVDGDAGAVVLEGVPEPPLSAVPRRAEASWRNGGTPDSGEVRTADGVPVRLTINLNEPAELDFIDPSTVAGIGLMRSEFAVTSITDAANEEMQLAIYRHVLEWAAGKPVTIRMLDIGGDKMLAGLEEPDSQSAMGMRGIRLLVARPEIARVQARALLRAATSGDLRVMLPMVTFPSEVDAMRQMFREEAAQFQRRSVPHHIPPIGMMVEVPAAALMLDEFATADFFSFGTNDLAQYIAAAARDSSDLAAYGDKARPALLRLLSQAMKLAGATPVSICGDMASDPRRLPELLAVGLRHFSVAPTQLPAIRSAIAGLNADGTRAAGE</sequence>
<dbReference type="InterPro" id="IPR036637">
    <property type="entry name" value="Phosphohistidine_dom_sf"/>
</dbReference>
<evidence type="ECO:0000256" key="7">
    <source>
        <dbReference type="SAM" id="MobiDB-lite"/>
    </source>
</evidence>
<evidence type="ECO:0000256" key="6">
    <source>
        <dbReference type="ARBA" id="ARBA00022842"/>
    </source>
</evidence>
<dbReference type="Pfam" id="PF00391">
    <property type="entry name" value="PEP-utilizers"/>
    <property type="match status" value="1"/>
</dbReference>
<comment type="cofactor">
    <cofactor evidence="1">
        <name>Mg(2+)</name>
        <dbReference type="ChEBI" id="CHEBI:18420"/>
    </cofactor>
</comment>
<comment type="similarity">
    <text evidence="2">Belongs to the PEP-utilizing enzyme family.</text>
</comment>
<comment type="caution">
    <text evidence="11">The sequence shown here is derived from an EMBL/GenBank/DDBJ whole genome shotgun (WGS) entry which is preliminary data.</text>
</comment>
<name>A0ABS7H6Z9_9HYPH</name>
<dbReference type="Gene3D" id="3.50.30.10">
    <property type="entry name" value="Phosphohistidine domain"/>
    <property type="match status" value="1"/>
</dbReference>
<dbReference type="Proteomes" id="UP000757604">
    <property type="component" value="Unassembled WGS sequence"/>
</dbReference>
<feature type="domain" description="Phosphotransferase system enzyme I N-terminal" evidence="10">
    <location>
        <begin position="9"/>
        <end position="122"/>
    </location>
</feature>
<dbReference type="PANTHER" id="PTHR46244:SF6">
    <property type="entry name" value="PHOSPHOENOLPYRUVATE-PROTEIN PHOSPHOTRANSFERASE"/>
    <property type="match status" value="1"/>
</dbReference>
<dbReference type="Pfam" id="PF05524">
    <property type="entry name" value="PEP-utilisers_N"/>
    <property type="match status" value="1"/>
</dbReference>
<dbReference type="Gene3D" id="3.20.20.60">
    <property type="entry name" value="Phosphoenolpyruvate-binding domains"/>
    <property type="match status" value="1"/>
</dbReference>
<dbReference type="SUPFAM" id="SSF47831">
    <property type="entry name" value="Enzyme I of the PEP:sugar phosphotransferase system HPr-binding (sub)domain"/>
    <property type="match status" value="1"/>
</dbReference>
<dbReference type="InterPro" id="IPR008731">
    <property type="entry name" value="PTS_EIN"/>
</dbReference>
<accession>A0ABS7H6Z9</accession>
<dbReference type="SUPFAM" id="SSF52009">
    <property type="entry name" value="Phosphohistidine domain"/>
    <property type="match status" value="1"/>
</dbReference>